<sequence>MMASVAGITLVVSDLPWLSHLVLAIDSAFLVILMLLIIPPCSVLFCIIDDGWLVFFYE</sequence>
<dbReference type="Gramene" id="scaffold_100309.1">
    <property type="protein sequence ID" value="scaffold_100309.1"/>
    <property type="gene ID" value="scaffold_100309.1"/>
</dbReference>
<name>D7KCG9_ARALL</name>
<proteinExistence type="predicted"/>
<gene>
    <name evidence="2" type="ORF">ARALYDRAFT_887515</name>
</gene>
<dbReference type="Proteomes" id="UP000008694">
    <property type="component" value="Unassembled WGS sequence"/>
</dbReference>
<evidence type="ECO:0000313" key="3">
    <source>
        <dbReference type="Proteomes" id="UP000008694"/>
    </source>
</evidence>
<reference evidence="3" key="1">
    <citation type="journal article" date="2011" name="Nat. Genet.">
        <title>The Arabidopsis lyrata genome sequence and the basis of rapid genome size change.</title>
        <authorList>
            <person name="Hu T.T."/>
            <person name="Pattyn P."/>
            <person name="Bakker E.G."/>
            <person name="Cao J."/>
            <person name="Cheng J.-F."/>
            <person name="Clark R.M."/>
            <person name="Fahlgren N."/>
            <person name="Fawcett J.A."/>
            <person name="Grimwood J."/>
            <person name="Gundlach H."/>
            <person name="Haberer G."/>
            <person name="Hollister J.D."/>
            <person name="Ossowski S."/>
            <person name="Ottilar R.P."/>
            <person name="Salamov A.A."/>
            <person name="Schneeberger K."/>
            <person name="Spannagl M."/>
            <person name="Wang X."/>
            <person name="Yang L."/>
            <person name="Nasrallah M.E."/>
            <person name="Bergelson J."/>
            <person name="Carrington J.C."/>
            <person name="Gaut B.S."/>
            <person name="Schmutz J."/>
            <person name="Mayer K.F.X."/>
            <person name="Van de Peer Y."/>
            <person name="Grigoriev I.V."/>
            <person name="Nordborg M."/>
            <person name="Weigel D."/>
            <person name="Guo Y.-L."/>
        </authorList>
    </citation>
    <scope>NUCLEOTIDE SEQUENCE [LARGE SCALE GENOMIC DNA]</scope>
    <source>
        <strain evidence="3">cv. MN47</strain>
    </source>
</reference>
<evidence type="ECO:0000256" key="1">
    <source>
        <dbReference type="SAM" id="Phobius"/>
    </source>
</evidence>
<dbReference type="AlphaFoldDB" id="D7KCG9"/>
<dbReference type="EMBL" id="GL348713">
    <property type="protein sequence ID" value="EFH68432.1"/>
    <property type="molecule type" value="Genomic_DNA"/>
</dbReference>
<dbReference type="HOGENOM" id="CLU_2981736_0_0_1"/>
<organism evidence="3">
    <name type="scientific">Arabidopsis lyrata subsp. lyrata</name>
    <name type="common">Lyre-leaved rock-cress</name>
    <dbReference type="NCBI Taxonomy" id="81972"/>
    <lineage>
        <taxon>Eukaryota</taxon>
        <taxon>Viridiplantae</taxon>
        <taxon>Streptophyta</taxon>
        <taxon>Embryophyta</taxon>
        <taxon>Tracheophyta</taxon>
        <taxon>Spermatophyta</taxon>
        <taxon>Magnoliopsida</taxon>
        <taxon>eudicotyledons</taxon>
        <taxon>Gunneridae</taxon>
        <taxon>Pentapetalae</taxon>
        <taxon>rosids</taxon>
        <taxon>malvids</taxon>
        <taxon>Brassicales</taxon>
        <taxon>Brassicaceae</taxon>
        <taxon>Camelineae</taxon>
        <taxon>Arabidopsis</taxon>
    </lineage>
</organism>
<dbReference type="eggNOG" id="KOG0504">
    <property type="taxonomic scope" value="Eukaryota"/>
</dbReference>
<accession>D7KCG9</accession>
<evidence type="ECO:0008006" key="4">
    <source>
        <dbReference type="Google" id="ProtNLM"/>
    </source>
</evidence>
<keyword evidence="1" id="KW-1133">Transmembrane helix</keyword>
<dbReference type="STRING" id="81972.D7KCG9"/>
<feature type="transmembrane region" description="Helical" evidence="1">
    <location>
        <begin position="34"/>
        <end position="57"/>
    </location>
</feature>
<keyword evidence="1" id="KW-0472">Membrane</keyword>
<evidence type="ECO:0000313" key="2">
    <source>
        <dbReference type="EMBL" id="EFH68432.1"/>
    </source>
</evidence>
<keyword evidence="1" id="KW-0812">Transmembrane</keyword>
<keyword evidence="3" id="KW-1185">Reference proteome</keyword>
<protein>
    <recommendedName>
        <fullName evidence="4">Transmembrane protein</fullName>
    </recommendedName>
</protein>